<evidence type="ECO:0008006" key="3">
    <source>
        <dbReference type="Google" id="ProtNLM"/>
    </source>
</evidence>
<dbReference type="OrthoDB" id="3390394at2"/>
<sequence length="224" mass="24288">MGPIPVYLEQGRSRTFAVALDWPGWARSGKGDEGALDALAEYAVRYLPVARRTGLPVDFSADDVTFEVVERVPGNATTDFGAIDVVLAGDERPMSGDEGERLTRCLEAAWSELDAVAAHTSAELTKGPRGGGRDRDPMLQHVLGAEHAYARKIGVAVPKPTVGDEVAVQALRRGIVEALSRPWAGQDLGVGRAKGWPPRYAARRLAWHVLDHAWEMQDKDLSGR</sequence>
<name>A0A542ZMK4_9MICO</name>
<gene>
    <name evidence="1" type="ORF">FB474_2966</name>
</gene>
<dbReference type="RefSeq" id="WP_141789320.1">
    <property type="nucleotide sequence ID" value="NZ_BAAAKX010000001.1"/>
</dbReference>
<proteinExistence type="predicted"/>
<evidence type="ECO:0000313" key="2">
    <source>
        <dbReference type="Proteomes" id="UP000319514"/>
    </source>
</evidence>
<organism evidence="1 2">
    <name type="scientific">Oryzihumus leptocrescens</name>
    <dbReference type="NCBI Taxonomy" id="297536"/>
    <lineage>
        <taxon>Bacteria</taxon>
        <taxon>Bacillati</taxon>
        <taxon>Actinomycetota</taxon>
        <taxon>Actinomycetes</taxon>
        <taxon>Micrococcales</taxon>
        <taxon>Intrasporangiaceae</taxon>
        <taxon>Oryzihumus</taxon>
    </lineage>
</organism>
<dbReference type="Proteomes" id="UP000319514">
    <property type="component" value="Unassembled WGS sequence"/>
</dbReference>
<dbReference type="EMBL" id="VFOQ01000001">
    <property type="protein sequence ID" value="TQL61555.1"/>
    <property type="molecule type" value="Genomic_DNA"/>
</dbReference>
<dbReference type="AlphaFoldDB" id="A0A542ZMK4"/>
<keyword evidence="2" id="KW-1185">Reference proteome</keyword>
<reference evidence="1 2" key="1">
    <citation type="submission" date="2019-06" db="EMBL/GenBank/DDBJ databases">
        <title>Sequencing the genomes of 1000 actinobacteria strains.</title>
        <authorList>
            <person name="Klenk H.-P."/>
        </authorList>
    </citation>
    <scope>NUCLEOTIDE SEQUENCE [LARGE SCALE GENOMIC DNA]</scope>
    <source>
        <strain evidence="1 2">DSM 18082</strain>
    </source>
</reference>
<evidence type="ECO:0000313" key="1">
    <source>
        <dbReference type="EMBL" id="TQL61555.1"/>
    </source>
</evidence>
<accession>A0A542ZMK4</accession>
<comment type="caution">
    <text evidence="1">The sequence shown here is derived from an EMBL/GenBank/DDBJ whole genome shotgun (WGS) entry which is preliminary data.</text>
</comment>
<protein>
    <recommendedName>
        <fullName evidence="3">DinB family protein</fullName>
    </recommendedName>
</protein>